<gene>
    <name evidence="4" type="ORF">LPMP_220500</name>
</gene>
<evidence type="ECO:0000313" key="5">
    <source>
        <dbReference type="Proteomes" id="UP000063063"/>
    </source>
</evidence>
<protein>
    <recommendedName>
        <fullName evidence="3">Rab-GAP TBC domain-containing protein</fullName>
    </recommendedName>
</protein>
<dbReference type="eggNOG" id="KOG2197">
    <property type="taxonomic scope" value="Eukaryota"/>
</dbReference>
<keyword evidence="5" id="KW-1185">Reference proteome</keyword>
<dbReference type="EMBL" id="CP009391">
    <property type="protein sequence ID" value="AIN98344.1"/>
    <property type="molecule type" value="Genomic_DNA"/>
</dbReference>
<sequence length="1146" mass="122030">MPLSAQGVLKFLNDQHRCYEAFEQISLTGAGTGGAPLSTHVLFDSAVVPKSDCDGAGGGGNAGSTANGVIHATTTPKVTVRAPSSRVLQLPWPPLQPQGPTPTQAHGTMYVCELPEGMWNSIAAITPTTAPSQQQLVFSTEAPAFCTSQNPSFEYSGDDGDGERSERSLPITPTITPIGAIDHKDYAEEMQGEPGRLSNYDKSLFASTGDAGSVAAVEGIQLPQFSCTTGQRVMELSTSPQALQAPGEDLKKASHAMQAGWKGTDTSSIRLQSQLSQPPGAAAAEALVKRHSDTVTVVLWVAGDAAARAVGTTVMSQVEGVSYPFTSASQATPPCQRDPQFSPFTATAFPKAAASAVTPVGSTDSGESLPGCLCFAVRDIGEAESNDTDFLTPRDRRVQMLTLQLESGAVAYAAKCISDALVRVSSNSPWYGLMSPPGIGGDGVSPLVDRPVPSSISFVFHKGGITRCMAALRQNLPGLIYACRGGRNTLSLSLLDGASGATGADGSRISSPSTSRGAANPFEPPASHGVAQVGSALLRPSSSPAGGGTTSAGASQMQLLPGEMQGWRKRLTTSVLFHGGISGVRGLLPHYVSTQRNEAMSTMAPHSPYAWTTSSLQAPLSKQRAGDVDGRYGKRGKRGNSRTRAGASTTNSPASGQDESSASSFEDLTDEMTAIRLGSCYSPPRPALPQDGGRGGGSAPVLLTAADWELVFDAPCELQRYPQQHGDVPENHTTHGATSTPVPPQARRLNADRWRAFRQAVYERGGLADDKIRFEVWCYLLGAYAVGSTEAEQAEVRRKEEDLYMRLTSQWKSFLPEQEKHFAAYRGAKLSIMKDVQRTDRAHPAFCEDDSDMLRVLQELLLAHVMLDMDLGYSQGMSDVAAVALLVTSASLPPAPHPLPASEAAMFMCYRRILSEHMSTNFTIEARMAGAPYATVKGLQRKLYQTQVLVRHFHPGLYKHLTQNCMVEDMSFCLRWILVCFKRDLPSIADTMRFWDVLFACPYTTSYEVVVTVALLGALAPQIITHIQAPETLLQFTNVLSSGASLDQILVCARQFYENVCVVEARELRLCLRRQAAGATAIARGGARTGGADEPMPGCSGGPNAKAAATPVLLPAGKVNVGDDDADYFPSVEEMVQLFLQTDGPL</sequence>
<evidence type="ECO:0000313" key="4">
    <source>
        <dbReference type="EMBL" id="AIN98344.1"/>
    </source>
</evidence>
<keyword evidence="1" id="KW-0343">GTPase activation</keyword>
<evidence type="ECO:0000256" key="1">
    <source>
        <dbReference type="ARBA" id="ARBA00022468"/>
    </source>
</evidence>
<accession>A0A088RSX3</accession>
<feature type="region of interest" description="Disordered" evidence="2">
    <location>
        <begin position="148"/>
        <end position="177"/>
    </location>
</feature>
<dbReference type="OrthoDB" id="10264062at2759"/>
<dbReference type="SMART" id="SM00164">
    <property type="entry name" value="TBC"/>
    <property type="match status" value="1"/>
</dbReference>
<proteinExistence type="predicted"/>
<feature type="region of interest" description="Disordered" evidence="2">
    <location>
        <begin position="614"/>
        <end position="665"/>
    </location>
</feature>
<dbReference type="InterPro" id="IPR000195">
    <property type="entry name" value="Rab-GAP-TBC_dom"/>
</dbReference>
<dbReference type="VEuPathDB" id="TriTrypDB:LPAL13_220010000"/>
<dbReference type="KEGG" id="lpan:LPMP_220500"/>
<dbReference type="AlphaFoldDB" id="A0A088RSX3"/>
<feature type="compositionally biased region" description="Polar residues" evidence="2">
    <location>
        <begin position="508"/>
        <end position="517"/>
    </location>
</feature>
<evidence type="ECO:0000259" key="3">
    <source>
        <dbReference type="PROSITE" id="PS50086"/>
    </source>
</evidence>
<dbReference type="VEuPathDB" id="TriTrypDB:LPMP_220500"/>
<name>A0A088RSX3_LEIPA</name>
<dbReference type="Gene3D" id="1.10.8.270">
    <property type="entry name" value="putative rabgap domain of human tbc1 domain family member 14 like domains"/>
    <property type="match status" value="1"/>
</dbReference>
<feature type="compositionally biased region" description="Polar residues" evidence="2">
    <location>
        <begin position="642"/>
        <end position="665"/>
    </location>
</feature>
<dbReference type="RefSeq" id="XP_010699051.1">
    <property type="nucleotide sequence ID" value="XM_010700749.1"/>
</dbReference>
<organism evidence="4 5">
    <name type="scientific">Leishmania panamensis</name>
    <dbReference type="NCBI Taxonomy" id="5679"/>
    <lineage>
        <taxon>Eukaryota</taxon>
        <taxon>Discoba</taxon>
        <taxon>Euglenozoa</taxon>
        <taxon>Kinetoplastea</taxon>
        <taxon>Metakinetoplastina</taxon>
        <taxon>Trypanosomatida</taxon>
        <taxon>Trypanosomatidae</taxon>
        <taxon>Leishmaniinae</taxon>
        <taxon>Leishmania</taxon>
        <taxon>Leishmania guyanensis species complex</taxon>
    </lineage>
</organism>
<dbReference type="InterPro" id="IPR035969">
    <property type="entry name" value="Rab-GAP_TBC_sf"/>
</dbReference>
<dbReference type="Gene3D" id="1.10.472.80">
    <property type="entry name" value="Ypt/Rab-GAP domain of gyp1p, domain 3"/>
    <property type="match status" value="1"/>
</dbReference>
<dbReference type="PANTHER" id="PTHR22957">
    <property type="entry name" value="TBC1 DOMAIN FAMILY MEMBER GTPASE-ACTIVATING PROTEIN"/>
    <property type="match status" value="1"/>
</dbReference>
<dbReference type="GO" id="GO:0005096">
    <property type="term" value="F:GTPase activator activity"/>
    <property type="evidence" value="ECO:0007669"/>
    <property type="project" value="UniProtKB-KW"/>
</dbReference>
<evidence type="ECO:0000256" key="2">
    <source>
        <dbReference type="SAM" id="MobiDB-lite"/>
    </source>
</evidence>
<feature type="region of interest" description="Disordered" evidence="2">
    <location>
        <begin position="500"/>
        <end position="529"/>
    </location>
</feature>
<reference evidence="4 5" key="1">
    <citation type="journal article" date="2015" name="Sci. Rep.">
        <title>The genome of Leishmania panamensis: insights into genomics of the L. (Viannia) subgenus.</title>
        <authorList>
            <person name="Llanes A."/>
            <person name="Restrepo C.M."/>
            <person name="Vecchio G.D."/>
            <person name="Anguizola F.J."/>
            <person name="Lleonart R."/>
        </authorList>
    </citation>
    <scope>NUCLEOTIDE SEQUENCE [LARGE SCALE GENOMIC DNA]</scope>
    <source>
        <strain evidence="4 5">MHOM/PA/94/PSC-1</strain>
    </source>
</reference>
<feature type="region of interest" description="Disordered" evidence="2">
    <location>
        <begin position="678"/>
        <end position="699"/>
    </location>
</feature>
<dbReference type="PANTHER" id="PTHR22957:SF502">
    <property type="entry name" value="SMALL G PROTEIN SIGNALING MODULATOR 2-RELATED"/>
    <property type="match status" value="1"/>
</dbReference>
<feature type="domain" description="Rab-GAP TBC" evidence="3">
    <location>
        <begin position="767"/>
        <end position="1002"/>
    </location>
</feature>
<dbReference type="GeneID" id="22575096"/>
<dbReference type="PROSITE" id="PS50086">
    <property type="entry name" value="TBC_RABGAP"/>
    <property type="match status" value="1"/>
</dbReference>
<dbReference type="SUPFAM" id="SSF47923">
    <property type="entry name" value="Ypt/Rab-GAP domain of gyp1p"/>
    <property type="match status" value="2"/>
</dbReference>
<dbReference type="Proteomes" id="UP000063063">
    <property type="component" value="Chromosome 22"/>
</dbReference>
<dbReference type="Pfam" id="PF00566">
    <property type="entry name" value="RabGAP-TBC"/>
    <property type="match status" value="1"/>
</dbReference>